<protein>
    <submittedName>
        <fullName evidence="9">MFS transporter</fullName>
    </submittedName>
</protein>
<feature type="transmembrane region" description="Helical" evidence="7">
    <location>
        <begin position="12"/>
        <end position="33"/>
    </location>
</feature>
<keyword evidence="4 7" id="KW-0812">Transmembrane</keyword>
<dbReference type="PRINTS" id="PR01035">
    <property type="entry name" value="TCRTETA"/>
</dbReference>
<proteinExistence type="inferred from homology"/>
<dbReference type="PANTHER" id="PTHR23504">
    <property type="entry name" value="MAJOR FACILITATOR SUPERFAMILY DOMAIN-CONTAINING PROTEIN 10"/>
    <property type="match status" value="1"/>
</dbReference>
<evidence type="ECO:0000256" key="2">
    <source>
        <dbReference type="ARBA" id="ARBA00007520"/>
    </source>
</evidence>
<comment type="subcellular location">
    <subcellularLocation>
        <location evidence="1">Cell membrane</location>
        <topology evidence="1">Multi-pass membrane protein</topology>
    </subcellularLocation>
</comment>
<feature type="transmembrane region" description="Helical" evidence="7">
    <location>
        <begin position="163"/>
        <end position="183"/>
    </location>
</feature>
<comment type="similarity">
    <text evidence="2">Belongs to the major facilitator superfamily. TCR/Tet family.</text>
</comment>
<evidence type="ECO:0000256" key="5">
    <source>
        <dbReference type="ARBA" id="ARBA00022989"/>
    </source>
</evidence>
<dbReference type="CDD" id="cd17325">
    <property type="entry name" value="MFS_MdtG_SLC18_like"/>
    <property type="match status" value="1"/>
</dbReference>
<dbReference type="AlphaFoldDB" id="A0A927CPN4"/>
<comment type="caution">
    <text evidence="9">The sequence shown here is derived from an EMBL/GenBank/DDBJ whole genome shotgun (WGS) entry which is preliminary data.</text>
</comment>
<evidence type="ECO:0000259" key="8">
    <source>
        <dbReference type="PROSITE" id="PS50850"/>
    </source>
</evidence>
<feature type="transmembrane region" description="Helical" evidence="7">
    <location>
        <begin position="370"/>
        <end position="387"/>
    </location>
</feature>
<evidence type="ECO:0000256" key="6">
    <source>
        <dbReference type="ARBA" id="ARBA00023136"/>
    </source>
</evidence>
<feature type="transmembrane region" description="Helical" evidence="7">
    <location>
        <begin position="284"/>
        <end position="301"/>
    </location>
</feature>
<name>A0A927CPN4_9BACL</name>
<organism evidence="9 10">
    <name type="scientific">Paenibacillus arenilitoris</name>
    <dbReference type="NCBI Taxonomy" id="2772299"/>
    <lineage>
        <taxon>Bacteria</taxon>
        <taxon>Bacillati</taxon>
        <taxon>Bacillota</taxon>
        <taxon>Bacilli</taxon>
        <taxon>Bacillales</taxon>
        <taxon>Paenibacillaceae</taxon>
        <taxon>Paenibacillus</taxon>
    </lineage>
</organism>
<sequence>MQATSKGNKQMLFLMINMFIAMLGIGLIIPVLPEFLKEFGAGGKTAGYLIAAFGVTQFIFSPIAGELSDKYGRKIMIVAGLLLFTVSNLVFAVAEQIPLLYLSRLIGGVGAAAMIPAMLAYVADITSEESRGKGLGLLGASMSLGFVIGPGIGGFLAEFGFRTPFYVSAAVGALATIGSLLFVPESLSREARAAARAAIVKRDNIFKQFAKSFKASYFILLVLIFSLTFGLANFEAIFPLFVDAKFGYTALEISIIITVGALAGTVIQALFIGKLINRFGEKRLINWTFLLSAAALLLMLLSGNFVYVLILTAFFFTFTSVMRPAINTLLSKSAGDEQGFVAGMNNAYMSLGNIFGPAVAGTIYDVHINAPYMLGAVVLVISLYLSMRRGGKAKPAAAGDRALVEH</sequence>
<dbReference type="RefSeq" id="WP_190861465.1">
    <property type="nucleotide sequence ID" value="NZ_JACXIY010000014.1"/>
</dbReference>
<gene>
    <name evidence="9" type="ORF">IDH41_12545</name>
</gene>
<keyword evidence="5 7" id="KW-1133">Transmembrane helix</keyword>
<evidence type="ECO:0000313" key="9">
    <source>
        <dbReference type="EMBL" id="MBD2869410.1"/>
    </source>
</evidence>
<dbReference type="InterPro" id="IPR005829">
    <property type="entry name" value="Sugar_transporter_CS"/>
</dbReference>
<keyword evidence="6 7" id="KW-0472">Membrane</keyword>
<evidence type="ECO:0000313" key="10">
    <source>
        <dbReference type="Proteomes" id="UP000632125"/>
    </source>
</evidence>
<dbReference type="Pfam" id="PF07690">
    <property type="entry name" value="MFS_1"/>
    <property type="match status" value="1"/>
</dbReference>
<feature type="transmembrane region" description="Helical" evidence="7">
    <location>
        <begin position="45"/>
        <end position="63"/>
    </location>
</feature>
<dbReference type="InterPro" id="IPR011701">
    <property type="entry name" value="MFS"/>
</dbReference>
<dbReference type="InterPro" id="IPR020846">
    <property type="entry name" value="MFS_dom"/>
</dbReference>
<evidence type="ECO:0000256" key="3">
    <source>
        <dbReference type="ARBA" id="ARBA00022448"/>
    </source>
</evidence>
<keyword evidence="3" id="KW-0813">Transport</keyword>
<dbReference type="PANTHER" id="PTHR23504:SF115">
    <property type="entry name" value="MULTIDRUG RESISTANCE PROTEIN 2"/>
    <property type="match status" value="1"/>
</dbReference>
<dbReference type="PROSITE" id="PS00216">
    <property type="entry name" value="SUGAR_TRANSPORT_1"/>
    <property type="match status" value="1"/>
</dbReference>
<evidence type="ECO:0000256" key="4">
    <source>
        <dbReference type="ARBA" id="ARBA00022692"/>
    </source>
</evidence>
<dbReference type="InterPro" id="IPR001958">
    <property type="entry name" value="Tet-R_TetA/multi-R_MdtG-like"/>
</dbReference>
<reference evidence="9" key="1">
    <citation type="submission" date="2020-09" db="EMBL/GenBank/DDBJ databases">
        <title>A novel bacterium of genus Paenibacillus, isolated from South China Sea.</title>
        <authorList>
            <person name="Huang H."/>
            <person name="Mo K."/>
            <person name="Hu Y."/>
        </authorList>
    </citation>
    <scope>NUCLEOTIDE SEQUENCE</scope>
    <source>
        <strain evidence="9">IB182493</strain>
    </source>
</reference>
<dbReference type="EMBL" id="JACXIY010000014">
    <property type="protein sequence ID" value="MBD2869410.1"/>
    <property type="molecule type" value="Genomic_DNA"/>
</dbReference>
<dbReference type="Gene3D" id="1.20.1250.20">
    <property type="entry name" value="MFS general substrate transporter like domains"/>
    <property type="match status" value="1"/>
</dbReference>
<dbReference type="GO" id="GO:0022857">
    <property type="term" value="F:transmembrane transporter activity"/>
    <property type="evidence" value="ECO:0007669"/>
    <property type="project" value="InterPro"/>
</dbReference>
<feature type="transmembrane region" description="Helical" evidence="7">
    <location>
        <begin position="135"/>
        <end position="157"/>
    </location>
</feature>
<keyword evidence="10" id="KW-1185">Reference proteome</keyword>
<dbReference type="InterPro" id="IPR036259">
    <property type="entry name" value="MFS_trans_sf"/>
</dbReference>
<feature type="transmembrane region" description="Helical" evidence="7">
    <location>
        <begin position="75"/>
        <end position="94"/>
    </location>
</feature>
<accession>A0A927CPN4</accession>
<dbReference type="Proteomes" id="UP000632125">
    <property type="component" value="Unassembled WGS sequence"/>
</dbReference>
<dbReference type="PROSITE" id="PS50850">
    <property type="entry name" value="MFS"/>
    <property type="match status" value="1"/>
</dbReference>
<evidence type="ECO:0000256" key="7">
    <source>
        <dbReference type="SAM" id="Phobius"/>
    </source>
</evidence>
<feature type="transmembrane region" description="Helical" evidence="7">
    <location>
        <begin position="217"/>
        <end position="241"/>
    </location>
</feature>
<dbReference type="GO" id="GO:0005886">
    <property type="term" value="C:plasma membrane"/>
    <property type="evidence" value="ECO:0007669"/>
    <property type="project" value="UniProtKB-SubCell"/>
</dbReference>
<evidence type="ECO:0000256" key="1">
    <source>
        <dbReference type="ARBA" id="ARBA00004651"/>
    </source>
</evidence>
<feature type="transmembrane region" description="Helical" evidence="7">
    <location>
        <begin position="253"/>
        <end position="272"/>
    </location>
</feature>
<feature type="transmembrane region" description="Helical" evidence="7">
    <location>
        <begin position="100"/>
        <end position="123"/>
    </location>
</feature>
<feature type="domain" description="Major facilitator superfamily (MFS) profile" evidence="8">
    <location>
        <begin position="10"/>
        <end position="394"/>
    </location>
</feature>
<dbReference type="SUPFAM" id="SSF103473">
    <property type="entry name" value="MFS general substrate transporter"/>
    <property type="match status" value="1"/>
</dbReference>